<dbReference type="SUPFAM" id="SSF56973">
    <property type="entry name" value="Aerolisin/ETX pore-forming domain"/>
    <property type="match status" value="1"/>
</dbReference>
<dbReference type="InterPro" id="IPR036813">
    <property type="entry name" value="Tachylectin2_sf"/>
</dbReference>
<evidence type="ECO:0000259" key="1">
    <source>
        <dbReference type="Pfam" id="PF14517"/>
    </source>
</evidence>
<dbReference type="Pfam" id="PF03318">
    <property type="entry name" value="ETX_MTX2"/>
    <property type="match status" value="1"/>
</dbReference>
<keyword evidence="5" id="KW-1185">Reference proteome</keyword>
<dbReference type="AlphaFoldDB" id="A0AAV6ZZ10"/>
<dbReference type="EMBL" id="WNYA01000008">
    <property type="protein sequence ID" value="KAG8559743.1"/>
    <property type="molecule type" value="Genomic_DNA"/>
</dbReference>
<dbReference type="EMBL" id="WNYA01005133">
    <property type="protein sequence ID" value="KAG8542356.1"/>
    <property type="molecule type" value="Genomic_DNA"/>
</dbReference>
<proteinExistence type="predicted"/>
<dbReference type="InterPro" id="IPR023294">
    <property type="entry name" value="Tachylectin2"/>
</dbReference>
<evidence type="ECO:0000313" key="5">
    <source>
        <dbReference type="Proteomes" id="UP000824782"/>
    </source>
</evidence>
<dbReference type="PANTHER" id="PTHR39244">
    <property type="entry name" value="NATTERIN-4"/>
    <property type="match status" value="1"/>
</dbReference>
<accession>A0AAV6ZZ10</accession>
<dbReference type="Proteomes" id="UP000824782">
    <property type="component" value="Unassembled WGS sequence"/>
</dbReference>
<evidence type="ECO:0000313" key="2">
    <source>
        <dbReference type="EMBL" id="KAG8542356.1"/>
    </source>
</evidence>
<dbReference type="Gene3D" id="2.170.15.10">
    <property type="entry name" value="Proaerolysin, chain A, domain 3"/>
    <property type="match status" value="1"/>
</dbReference>
<gene>
    <name evidence="3" type="ORF">GDO81_003069</name>
    <name evidence="4" type="ORF">GDO81_017436</name>
    <name evidence="2" type="ORF">GDO81_026889</name>
</gene>
<dbReference type="PANTHER" id="PTHR39244:SF5">
    <property type="entry name" value="NATTERIN-3-LIKE"/>
    <property type="match status" value="1"/>
</dbReference>
<sequence length="415" mass="46638">MDQPDNLLLTVASKDATLRVALPPANLMDNYYDRAATLGKLDIVGHVLCSPQGELFCVRGEDLYRGPMPTKKDGDWFSTARRVGKSNWSHFEILFFHPNGELYATTKSKEFYKGPQPDNEYVPWEYGQATKIGSFGWDNFETLFFDPDGVLYAVTKTDKLVKGKPPTGPDYDWTQNNSLVGETGWLKLCHFISFAPDGKLWSVDKENGNIYRGSIPEDGRYFDSAEHLGHDYHLFRFLSFTPDKTIRNIISFEFLPEEGKRTSESAEVIEERIYDNRGSSVPLDHTFTFDKAVKISSSFSQDHGFTVEAGLEVKFTAGIPFFAETEATVKISASTTHTWSFTETNETEVKFSSSSNVEVPPGKAIRVVASVVKADLNVPYRARVKTIFGSETEVGGTWDGADVYNLKVTQDDYKF</sequence>
<dbReference type="EMBL" id="WNYA01000010">
    <property type="protein sequence ID" value="KAG8552794.1"/>
    <property type="molecule type" value="Genomic_DNA"/>
</dbReference>
<reference evidence="3" key="1">
    <citation type="thesis" date="2020" institute="ProQuest LLC" country="789 East Eisenhower Parkway, Ann Arbor, MI, USA">
        <title>Comparative Genomics and Chromosome Evolution.</title>
        <authorList>
            <person name="Mudd A.B."/>
        </authorList>
    </citation>
    <scope>NUCLEOTIDE SEQUENCE</scope>
    <source>
        <strain evidence="3">237g6f4</strain>
        <tissue evidence="3">Blood</tissue>
    </source>
</reference>
<protein>
    <recommendedName>
        <fullName evidence="1">Tachylectin 2 domain-containing protein</fullName>
    </recommendedName>
</protein>
<evidence type="ECO:0000313" key="3">
    <source>
        <dbReference type="EMBL" id="KAG8552794.1"/>
    </source>
</evidence>
<dbReference type="SUPFAM" id="SSF50934">
    <property type="entry name" value="Tachylectin-2"/>
    <property type="match status" value="2"/>
</dbReference>
<dbReference type="InterPro" id="IPR004991">
    <property type="entry name" value="Aerolysin-like"/>
</dbReference>
<feature type="domain" description="Tachylectin 2" evidence="1">
    <location>
        <begin position="15"/>
        <end position="236"/>
    </location>
</feature>
<comment type="caution">
    <text evidence="3">The sequence shown here is derived from an EMBL/GenBank/DDBJ whole genome shotgun (WGS) entry which is preliminary data.</text>
</comment>
<dbReference type="InterPro" id="IPR053237">
    <property type="entry name" value="Natterin_C"/>
</dbReference>
<organism evidence="3 5">
    <name type="scientific">Engystomops pustulosus</name>
    <name type="common">Tungara frog</name>
    <name type="synonym">Physalaemus pustulosus</name>
    <dbReference type="NCBI Taxonomy" id="76066"/>
    <lineage>
        <taxon>Eukaryota</taxon>
        <taxon>Metazoa</taxon>
        <taxon>Chordata</taxon>
        <taxon>Craniata</taxon>
        <taxon>Vertebrata</taxon>
        <taxon>Euteleostomi</taxon>
        <taxon>Amphibia</taxon>
        <taxon>Batrachia</taxon>
        <taxon>Anura</taxon>
        <taxon>Neobatrachia</taxon>
        <taxon>Hyloidea</taxon>
        <taxon>Leptodactylidae</taxon>
        <taxon>Leiuperinae</taxon>
        <taxon>Engystomops</taxon>
    </lineage>
</organism>
<evidence type="ECO:0000313" key="4">
    <source>
        <dbReference type="EMBL" id="KAG8559743.1"/>
    </source>
</evidence>
<name>A0AAV6ZZ10_ENGPU</name>
<dbReference type="Gene3D" id="2.20.25.650">
    <property type="entry name" value="Tachylectin-2-like"/>
    <property type="match status" value="2"/>
</dbReference>
<dbReference type="Pfam" id="PF14517">
    <property type="entry name" value="Tachylectin"/>
    <property type="match status" value="1"/>
</dbReference>
<dbReference type="Gene3D" id="2.20.25.510">
    <property type="match status" value="1"/>
</dbReference>